<gene>
    <name evidence="2" type="primary">Contig18075.g19209</name>
    <name evidence="2" type="ORF">STYLEM_15717</name>
</gene>
<evidence type="ECO:0000313" key="3">
    <source>
        <dbReference type="Proteomes" id="UP000039865"/>
    </source>
</evidence>
<dbReference type="Proteomes" id="UP000039865">
    <property type="component" value="Unassembled WGS sequence"/>
</dbReference>
<evidence type="ECO:0008006" key="4">
    <source>
        <dbReference type="Google" id="ProtNLM"/>
    </source>
</evidence>
<protein>
    <recommendedName>
        <fullName evidence="4">FCP1 homology domain-containing protein</fullName>
    </recommendedName>
</protein>
<evidence type="ECO:0000313" key="2">
    <source>
        <dbReference type="EMBL" id="CDW86620.1"/>
    </source>
</evidence>
<evidence type="ECO:0000256" key="1">
    <source>
        <dbReference type="SAM" id="MobiDB-lite"/>
    </source>
</evidence>
<dbReference type="InParanoid" id="A0A078AVY4"/>
<dbReference type="EMBL" id="CCKQ01014824">
    <property type="protein sequence ID" value="CDW86620.1"/>
    <property type="molecule type" value="Genomic_DNA"/>
</dbReference>
<organism evidence="2 3">
    <name type="scientific">Stylonychia lemnae</name>
    <name type="common">Ciliate</name>
    <dbReference type="NCBI Taxonomy" id="5949"/>
    <lineage>
        <taxon>Eukaryota</taxon>
        <taxon>Sar</taxon>
        <taxon>Alveolata</taxon>
        <taxon>Ciliophora</taxon>
        <taxon>Intramacronucleata</taxon>
        <taxon>Spirotrichea</taxon>
        <taxon>Stichotrichia</taxon>
        <taxon>Sporadotrichida</taxon>
        <taxon>Oxytrichidae</taxon>
        <taxon>Stylonychinae</taxon>
        <taxon>Stylonychia</taxon>
    </lineage>
</organism>
<reference evidence="2 3" key="1">
    <citation type="submission" date="2014-06" db="EMBL/GenBank/DDBJ databases">
        <authorList>
            <person name="Swart Estienne"/>
        </authorList>
    </citation>
    <scope>NUCLEOTIDE SEQUENCE [LARGE SCALE GENOMIC DNA]</scope>
    <source>
        <strain evidence="2 3">130c</strain>
    </source>
</reference>
<accession>A0A078AVY4</accession>
<name>A0A078AVY4_STYLE</name>
<keyword evidence="3" id="KW-1185">Reference proteome</keyword>
<proteinExistence type="predicted"/>
<sequence>MTPIQADKKFKIHLEQQQVIQKEQRIPQSPYLPSISQVTNYQNQLQSNYQSNDSQLREKIHDNFKKYVAQNIKIKKSDSNLGQIIKNQMQQQQLLQQHNIHWQQQNQQQFQGQNNTNAVRDFYYNNFDSFRVQQQAQSVLQNPMSHTLPLNDQSNFNSNKQVKSNKTSNRYQDVNRDFNNQHTQSNTSLEEYKEEIQELYQQKLNLQGNMRYKNELSHKKSKKELIRKKKRPSVAAVDNKKISIEQVLNMAPLVQNGISSTITNIIAESKTFVANSLQQDSMNVSTDEIYKKKQYQSIEQNQHQKNNAQLKDKLVALQHQKSLIRSQIYQEIQDIPMRNIPRPDEYQMPIIISKSISYNVQRQQQQISPQRKIYNQTNLKAQSSLQQPVVPVQQQQQNMSNFNDQQSSDQRHSKTLPYVRQATNNSIAKNSTLKHYENSIPPLHGQVKDQQLISIKQKFKPDQLTEVKPSQIAYSIESSPHKRQIKQSNTSMHSYNNDNPSNAQMMKRLNQKNFQIQSRIPRQSIQNRNNVTFKNYKNFTKRIFFNKRVNYSASPLLILVFDNLMGEFRKGPDCQTELHIRQGLIQGINELSLDFQVVIFTSSKDEQKIKFLTQCLRKRKAQIDGVYRAISNNTIFENFDQIFLDFQIADITKQTCIISPYYSEYGDQVIHSYDGYGGLHLMFKNICIREDFSQFGQIPLQILVPHLKNENTSFLMITRFIGSVLGLNDNVMNSYEKIKYSKKRKQKELYICETQKIGFEYMISHEVLLYQKQDQGKIESYITQKDNSTKQTSQVNLTQMIQKQIQESKDLNSVNKYLKDIRQNNEYIKQQRTNHMVNYYKRMSKANRNMRRDIIRQITDVKAIQIKNLELNENEDYDQIVAKVQNKVNHKFIVMRNSRKKQAFELEKLEQMISRINNLNLIDWLSKAHK</sequence>
<feature type="region of interest" description="Disordered" evidence="1">
    <location>
        <begin position="148"/>
        <end position="186"/>
    </location>
</feature>
<dbReference type="AlphaFoldDB" id="A0A078AVY4"/>